<evidence type="ECO:0000256" key="3">
    <source>
        <dbReference type="ARBA" id="ARBA00023163"/>
    </source>
</evidence>
<dbReference type="PROSITE" id="PS00041">
    <property type="entry name" value="HTH_ARAC_FAMILY_1"/>
    <property type="match status" value="1"/>
</dbReference>
<comment type="caution">
    <text evidence="6">The sequence shown here is derived from an EMBL/GenBank/DDBJ whole genome shotgun (WGS) entry which is preliminary data.</text>
</comment>
<dbReference type="Pfam" id="PF12833">
    <property type="entry name" value="HTH_18"/>
    <property type="match status" value="1"/>
</dbReference>
<dbReference type="InterPro" id="IPR032687">
    <property type="entry name" value="AraC-type_N"/>
</dbReference>
<dbReference type="EMBL" id="NRRU01000124">
    <property type="protein sequence ID" value="MBK1715478.1"/>
    <property type="molecule type" value="Genomic_DNA"/>
</dbReference>
<keyword evidence="1" id="KW-0805">Transcription regulation</keyword>
<evidence type="ECO:0000256" key="4">
    <source>
        <dbReference type="SAM" id="MobiDB-lite"/>
    </source>
</evidence>
<evidence type="ECO:0000256" key="1">
    <source>
        <dbReference type="ARBA" id="ARBA00023015"/>
    </source>
</evidence>
<organism evidence="6 7">
    <name type="scientific">Rubrivivax gelatinosus</name>
    <name type="common">Rhodocyclus gelatinosus</name>
    <name type="synonym">Rhodopseudomonas gelatinosa</name>
    <dbReference type="NCBI Taxonomy" id="28068"/>
    <lineage>
        <taxon>Bacteria</taxon>
        <taxon>Pseudomonadati</taxon>
        <taxon>Pseudomonadota</taxon>
        <taxon>Betaproteobacteria</taxon>
        <taxon>Burkholderiales</taxon>
        <taxon>Sphaerotilaceae</taxon>
        <taxon>Rubrivivax</taxon>
    </lineage>
</organism>
<evidence type="ECO:0000313" key="6">
    <source>
        <dbReference type="EMBL" id="MBK1715478.1"/>
    </source>
</evidence>
<dbReference type="InterPro" id="IPR018062">
    <property type="entry name" value="HTH_AraC-typ_CS"/>
</dbReference>
<dbReference type="PROSITE" id="PS01124">
    <property type="entry name" value="HTH_ARAC_FAMILY_2"/>
    <property type="match status" value="1"/>
</dbReference>
<keyword evidence="3" id="KW-0804">Transcription</keyword>
<reference evidence="6" key="1">
    <citation type="submission" date="2017-08" db="EMBL/GenBank/DDBJ databases">
        <authorList>
            <person name="Imhoff J.F."/>
            <person name="Rahn T."/>
            <person name="Kuenzel S."/>
            <person name="Neulinger S.C."/>
        </authorList>
    </citation>
    <scope>NUCLEOTIDE SEQUENCE</scope>
    <source>
        <strain evidence="6">IM 151</strain>
    </source>
</reference>
<dbReference type="Pfam" id="PF12625">
    <property type="entry name" value="Arabinose_bd"/>
    <property type="match status" value="1"/>
</dbReference>
<evidence type="ECO:0000259" key="5">
    <source>
        <dbReference type="PROSITE" id="PS01124"/>
    </source>
</evidence>
<protein>
    <recommendedName>
        <fullName evidence="5">HTH araC/xylS-type domain-containing protein</fullName>
    </recommendedName>
</protein>
<dbReference type="Proteomes" id="UP001041814">
    <property type="component" value="Unassembled WGS sequence"/>
</dbReference>
<name>A0ABS1E0X3_RUBGE</name>
<dbReference type="SUPFAM" id="SSF46689">
    <property type="entry name" value="Homeodomain-like"/>
    <property type="match status" value="1"/>
</dbReference>
<feature type="domain" description="HTH araC/xylS-type" evidence="5">
    <location>
        <begin position="299"/>
        <end position="396"/>
    </location>
</feature>
<dbReference type="PANTHER" id="PTHR47894">
    <property type="entry name" value="HTH-TYPE TRANSCRIPTIONAL REGULATOR GADX"/>
    <property type="match status" value="1"/>
</dbReference>
<keyword evidence="2" id="KW-0238">DNA-binding</keyword>
<sequence length="410" mass="43407">MRAGSCSAAPTAALANPYPDACPRDPGPEPAACATAAHSPDELESYVKQSSDAPAPPESAHGSRAASTRIAPVYLIPLLAALQQDGFDSDRLFHGLGLTAGDLAVPGLTVSPDEANTVVRRALRLLDAPDLGLSLGIQTRITERGAMALGLLAAATLGDAIALALRFPQSAGYLLAVHEERGQGLHRMVAEPTPGNVDIAPFLVDIMFAGTVRLRRQVTESNYAPVSVELVRARPANAAAYERHFACPVRFGCSRNVLTSQLSGFDFALPMANTMAYRLSRQLLERELERTGSPSVLGLAVERAIRRALPLTAAPADLASALNLSERSLRRKLAQEGLSIRSLLDQARKARALELMSGARRSLTEVALQTGFSDVRAFSRAFKRWTGKPPSTLRGAAPAALAVQAPAGDD</sequence>
<dbReference type="InterPro" id="IPR018060">
    <property type="entry name" value="HTH_AraC"/>
</dbReference>
<dbReference type="SMART" id="SM00342">
    <property type="entry name" value="HTH_ARAC"/>
    <property type="match status" value="1"/>
</dbReference>
<dbReference type="InterPro" id="IPR009057">
    <property type="entry name" value="Homeodomain-like_sf"/>
</dbReference>
<gene>
    <name evidence="6" type="ORF">CKO43_22245</name>
</gene>
<feature type="region of interest" description="Disordered" evidence="4">
    <location>
        <begin position="1"/>
        <end position="64"/>
    </location>
</feature>
<proteinExistence type="predicted"/>
<keyword evidence="7" id="KW-1185">Reference proteome</keyword>
<evidence type="ECO:0000313" key="7">
    <source>
        <dbReference type="Proteomes" id="UP001041814"/>
    </source>
</evidence>
<dbReference type="PANTHER" id="PTHR47894:SF1">
    <property type="entry name" value="HTH-TYPE TRANSCRIPTIONAL REGULATOR VQSM"/>
    <property type="match status" value="1"/>
</dbReference>
<dbReference type="Gene3D" id="1.10.10.60">
    <property type="entry name" value="Homeodomain-like"/>
    <property type="match status" value="1"/>
</dbReference>
<evidence type="ECO:0000256" key="2">
    <source>
        <dbReference type="ARBA" id="ARBA00023125"/>
    </source>
</evidence>
<reference evidence="6" key="2">
    <citation type="journal article" date="2020" name="Microorganisms">
        <title>Osmotic Adaptation and Compatible Solute Biosynthesis of Phototrophic Bacteria as Revealed from Genome Analyses.</title>
        <authorList>
            <person name="Imhoff J.F."/>
            <person name="Rahn T."/>
            <person name="Kunzel S."/>
            <person name="Keller A."/>
            <person name="Neulinger S.C."/>
        </authorList>
    </citation>
    <scope>NUCLEOTIDE SEQUENCE</scope>
    <source>
        <strain evidence="6">IM 151</strain>
    </source>
</reference>
<accession>A0ABS1E0X3</accession>